<organism evidence="2">
    <name type="scientific">hydrothermal vent metagenome</name>
    <dbReference type="NCBI Taxonomy" id="652676"/>
    <lineage>
        <taxon>unclassified sequences</taxon>
        <taxon>metagenomes</taxon>
        <taxon>ecological metagenomes</taxon>
    </lineage>
</organism>
<reference evidence="2" key="1">
    <citation type="submission" date="2018-06" db="EMBL/GenBank/DDBJ databases">
        <authorList>
            <person name="Zhirakovskaya E."/>
        </authorList>
    </citation>
    <scope>NUCLEOTIDE SEQUENCE</scope>
</reference>
<sequence length="347" mass="39753">MPEKKAEREKAAVQIGKDGHELWQQIVDSPFHEEWRALAEVEGWRQIWIQQYCIIDTVLQWRQKGNLVPPASIAIATPHDVTARYGEQQRGTGHVGYQVHYTEKVAARQQPQVITEVTTTTAPVPDSKVTPIIQQKLADRKLSPKTHLVDSGYVTATNIVQSQEKHEIVLYDPARQDTSWQKRLKSGLDLSQFEVDWENKIVTCPQNNESTLWRTASSQQGLPLIRIRFSPHDCGPCSEREVCTRGKSRNLTLRPQKEHETLQAARQRQETDEFKEVYRARAGVEALMSEATNGLDSRRSRYFGLAKTHLHNVLTAVAINLGRVAHWRLGRRRSRTRRSPLLAFQFT</sequence>
<evidence type="ECO:0000259" key="1">
    <source>
        <dbReference type="Pfam" id="PF13751"/>
    </source>
</evidence>
<dbReference type="Pfam" id="PF13751">
    <property type="entry name" value="DDE_Tnp_1_6"/>
    <property type="match status" value="1"/>
</dbReference>
<dbReference type="AlphaFoldDB" id="A0A3B0V8Z9"/>
<gene>
    <name evidence="2" type="ORF">MNBD_CHLOROFLEXI01-2263</name>
</gene>
<dbReference type="InterPro" id="IPR025668">
    <property type="entry name" value="Tnp_DDE_dom"/>
</dbReference>
<protein>
    <recommendedName>
        <fullName evidence="1">Transposase DDE domain-containing protein</fullName>
    </recommendedName>
</protein>
<dbReference type="PANTHER" id="PTHR33408:SF2">
    <property type="entry name" value="TRANSPOSASE DDE DOMAIN-CONTAINING PROTEIN"/>
    <property type="match status" value="1"/>
</dbReference>
<feature type="domain" description="Transposase DDE" evidence="1">
    <location>
        <begin position="203"/>
        <end position="324"/>
    </location>
</feature>
<name>A0A3B0V8Z9_9ZZZZ</name>
<dbReference type="EMBL" id="UOEU01000540">
    <property type="protein sequence ID" value="VAW34607.1"/>
    <property type="molecule type" value="Genomic_DNA"/>
</dbReference>
<evidence type="ECO:0000313" key="2">
    <source>
        <dbReference type="EMBL" id="VAW34607.1"/>
    </source>
</evidence>
<accession>A0A3B0V8Z9</accession>
<dbReference type="PANTHER" id="PTHR33408">
    <property type="entry name" value="TRANSPOSASE"/>
    <property type="match status" value="1"/>
</dbReference>
<proteinExistence type="predicted"/>